<gene>
    <name evidence="1" type="ORF">BHAOGJBA_1321</name>
</gene>
<evidence type="ECO:0008006" key="3">
    <source>
        <dbReference type="Google" id="ProtNLM"/>
    </source>
</evidence>
<name>A0AAV4ZH99_9HYPH</name>
<proteinExistence type="predicted"/>
<evidence type="ECO:0000313" key="1">
    <source>
        <dbReference type="EMBL" id="GJD87816.1"/>
    </source>
</evidence>
<dbReference type="AlphaFoldDB" id="A0AAV4ZH99"/>
<dbReference type="EMBL" id="BPQO01000004">
    <property type="protein sequence ID" value="GJD87816.1"/>
    <property type="molecule type" value="Genomic_DNA"/>
</dbReference>
<reference evidence="1" key="1">
    <citation type="journal article" date="2016" name="Front. Microbiol.">
        <title>Genome Sequence of the Piezophilic, Mesophilic Sulfate-Reducing Bacterium Desulfovibrio indicus J2T.</title>
        <authorList>
            <person name="Cao J."/>
            <person name="Maignien L."/>
            <person name="Shao Z."/>
            <person name="Alain K."/>
            <person name="Jebbar M."/>
        </authorList>
    </citation>
    <scope>NUCLEOTIDE SEQUENCE</scope>
    <source>
        <strain evidence="1">DSM 16372</strain>
    </source>
</reference>
<comment type="caution">
    <text evidence="1">The sequence shown here is derived from an EMBL/GenBank/DDBJ whole genome shotgun (WGS) entry which is preliminary data.</text>
</comment>
<evidence type="ECO:0000313" key="2">
    <source>
        <dbReference type="Proteomes" id="UP001055247"/>
    </source>
</evidence>
<sequence>MPFYHVTRADRLPSILRHGLGGFDGGRNWECEDGVYLASDPAIGLAVMLQHYCEFGAADSVPSEEVASWRCIVVDDSRIRVELLRPDPEFPEPSGRSMIYDGVVDVRGMPVLDVDGVLAPGAAPAGAPAS</sequence>
<protein>
    <recommendedName>
        <fullName evidence="3">DUF952 domain-containing protein</fullName>
    </recommendedName>
</protein>
<accession>A0AAV4ZH99</accession>
<keyword evidence="2" id="KW-1185">Reference proteome</keyword>
<dbReference type="RefSeq" id="WP_238229807.1">
    <property type="nucleotide sequence ID" value="NZ_BPQO01000004.1"/>
</dbReference>
<reference evidence="1" key="2">
    <citation type="submission" date="2021-08" db="EMBL/GenBank/DDBJ databases">
        <authorList>
            <person name="Tani A."/>
            <person name="Ola A."/>
            <person name="Ogura Y."/>
            <person name="Katsura K."/>
            <person name="Hayashi T."/>
        </authorList>
    </citation>
    <scope>NUCLEOTIDE SEQUENCE</scope>
    <source>
        <strain evidence="1">DSM 16372</strain>
    </source>
</reference>
<organism evidence="1 2">
    <name type="scientific">Methylobacterium hispanicum</name>
    <dbReference type="NCBI Taxonomy" id="270350"/>
    <lineage>
        <taxon>Bacteria</taxon>
        <taxon>Pseudomonadati</taxon>
        <taxon>Pseudomonadota</taxon>
        <taxon>Alphaproteobacteria</taxon>
        <taxon>Hyphomicrobiales</taxon>
        <taxon>Methylobacteriaceae</taxon>
        <taxon>Methylobacterium</taxon>
    </lineage>
</organism>
<dbReference type="Proteomes" id="UP001055247">
    <property type="component" value="Unassembled WGS sequence"/>
</dbReference>